<proteinExistence type="predicted"/>
<dbReference type="Proteomes" id="UP000320239">
    <property type="component" value="Unassembled WGS sequence"/>
</dbReference>
<reference evidence="1 2" key="1">
    <citation type="submission" date="2019-06" db="EMBL/GenBank/DDBJ databases">
        <title>Sequencing the genomes of 1000 actinobacteria strains.</title>
        <authorList>
            <person name="Klenk H.-P."/>
        </authorList>
    </citation>
    <scope>NUCLEOTIDE SEQUENCE [LARGE SCALE GENOMIC DNA]</scope>
    <source>
        <strain evidence="1 2">DSM 43866</strain>
    </source>
</reference>
<accession>A0A561WC54</accession>
<evidence type="ECO:0000313" key="2">
    <source>
        <dbReference type="Proteomes" id="UP000320239"/>
    </source>
</evidence>
<comment type="caution">
    <text evidence="1">The sequence shown here is derived from an EMBL/GenBank/DDBJ whole genome shotgun (WGS) entry which is preliminary data.</text>
</comment>
<sequence>MLFALGTPVAFVALVVSFLCAVLLRAVAIRFTARTVALAHRTEPTLPSLRHDLDPFGAVGAALGGMGWGRQLSVDEVPRWRGRGRAAAVFAAGPVACILAGELVLAGAALSSPDATPFQVLRVGDVLHGVDPGLPYAQQVLLSLGVGLLAFGLLALIPIPPLDGFGIVYNAVRRPGAGLQWMRLWFEDRNIGILLLLVLSLFPGGYPLVTLILDVLGNLFLRVWG</sequence>
<organism evidence="1 2">
    <name type="scientific">Actinoplanes teichomyceticus</name>
    <dbReference type="NCBI Taxonomy" id="1867"/>
    <lineage>
        <taxon>Bacteria</taxon>
        <taxon>Bacillati</taxon>
        <taxon>Actinomycetota</taxon>
        <taxon>Actinomycetes</taxon>
        <taxon>Micromonosporales</taxon>
        <taxon>Micromonosporaceae</taxon>
        <taxon>Actinoplanes</taxon>
    </lineage>
</organism>
<dbReference type="OrthoDB" id="3289671at2"/>
<dbReference type="EMBL" id="VIWY01000003">
    <property type="protein sequence ID" value="TWG21450.1"/>
    <property type="molecule type" value="Genomic_DNA"/>
</dbReference>
<evidence type="ECO:0008006" key="3">
    <source>
        <dbReference type="Google" id="ProtNLM"/>
    </source>
</evidence>
<keyword evidence="2" id="KW-1185">Reference proteome</keyword>
<name>A0A561WC54_ACTTI</name>
<dbReference type="AlphaFoldDB" id="A0A561WC54"/>
<gene>
    <name evidence="1" type="ORF">FHX34_103989</name>
</gene>
<evidence type="ECO:0000313" key="1">
    <source>
        <dbReference type="EMBL" id="TWG21450.1"/>
    </source>
</evidence>
<protein>
    <recommendedName>
        <fullName evidence="3">Zn-dependent protease</fullName>
    </recommendedName>
</protein>
<dbReference type="RefSeq" id="WP_122980057.1">
    <property type="nucleotide sequence ID" value="NZ_BOMX01000154.1"/>
</dbReference>